<sequence length="430" mass="47355">MIPKSATLNVKALQFLLTQIGSATTGRKDVLLSRLEQNLKSSRFPSAFKARESTRILSIDMGIKNLAFCVADVKAKIPGSKAAEAQNVFGMDMSIIEWRRLDVAEEVARSQYRAVSETGAGFAGENVEAADPYTPAALSHTAYKLLKNTLLPYNPDLLLIERQRWRSGGGSAVQQWTVRVNTLEGMLWAILTALREETPSQSSKTKDGNTIRGEYGIFGVDPKRVGNFWVGKDVRSNIPEKSKETEHELLLGPDGEVEDFLGDPKKAAKTPGLSRGKAEKKARIELVRSWLTSNTSMSTTLGVQNPSASLECRPLISFSFSQDADLTRQLLCATSYAKERKKRSVDDVSKSKKLDDITDCFLQAAAWVAWEENRIMIAQSWDSKEGPLPTPSKTKEKEGVKSKHAMARAIGKVKGVEKATEKGSRTNSTK</sequence>
<proteinExistence type="predicted"/>
<gene>
    <name evidence="1" type="ORF">BDR25DRAFT_292738</name>
</gene>
<evidence type="ECO:0000313" key="1">
    <source>
        <dbReference type="EMBL" id="KAF2467004.1"/>
    </source>
</evidence>
<comment type="caution">
    <text evidence="1">The sequence shown here is derived from an EMBL/GenBank/DDBJ whole genome shotgun (WGS) entry which is preliminary data.</text>
</comment>
<keyword evidence="2" id="KW-1185">Reference proteome</keyword>
<organism evidence="1 2">
    <name type="scientific">Lindgomyces ingoldianus</name>
    <dbReference type="NCBI Taxonomy" id="673940"/>
    <lineage>
        <taxon>Eukaryota</taxon>
        <taxon>Fungi</taxon>
        <taxon>Dikarya</taxon>
        <taxon>Ascomycota</taxon>
        <taxon>Pezizomycotina</taxon>
        <taxon>Dothideomycetes</taxon>
        <taxon>Pleosporomycetidae</taxon>
        <taxon>Pleosporales</taxon>
        <taxon>Lindgomycetaceae</taxon>
        <taxon>Lindgomyces</taxon>
    </lineage>
</organism>
<name>A0ACB6QJ72_9PLEO</name>
<protein>
    <submittedName>
        <fullName evidence="1">Ribonuclease H-like protein</fullName>
    </submittedName>
</protein>
<reference evidence="1" key="1">
    <citation type="journal article" date="2020" name="Stud. Mycol.">
        <title>101 Dothideomycetes genomes: a test case for predicting lifestyles and emergence of pathogens.</title>
        <authorList>
            <person name="Haridas S."/>
            <person name="Albert R."/>
            <person name="Binder M."/>
            <person name="Bloem J."/>
            <person name="Labutti K."/>
            <person name="Salamov A."/>
            <person name="Andreopoulos B."/>
            <person name="Baker S."/>
            <person name="Barry K."/>
            <person name="Bills G."/>
            <person name="Bluhm B."/>
            <person name="Cannon C."/>
            <person name="Castanera R."/>
            <person name="Culley D."/>
            <person name="Daum C."/>
            <person name="Ezra D."/>
            <person name="Gonzalez J."/>
            <person name="Henrissat B."/>
            <person name="Kuo A."/>
            <person name="Liang C."/>
            <person name="Lipzen A."/>
            <person name="Lutzoni F."/>
            <person name="Magnuson J."/>
            <person name="Mondo S."/>
            <person name="Nolan M."/>
            <person name="Ohm R."/>
            <person name="Pangilinan J."/>
            <person name="Park H.-J."/>
            <person name="Ramirez L."/>
            <person name="Alfaro M."/>
            <person name="Sun H."/>
            <person name="Tritt A."/>
            <person name="Yoshinaga Y."/>
            <person name="Zwiers L.-H."/>
            <person name="Turgeon B."/>
            <person name="Goodwin S."/>
            <person name="Spatafora J."/>
            <person name="Crous P."/>
            <person name="Grigoriev I."/>
        </authorList>
    </citation>
    <scope>NUCLEOTIDE SEQUENCE</scope>
    <source>
        <strain evidence="1">ATCC 200398</strain>
    </source>
</reference>
<accession>A0ACB6QJ72</accession>
<dbReference type="EMBL" id="MU003522">
    <property type="protein sequence ID" value="KAF2467004.1"/>
    <property type="molecule type" value="Genomic_DNA"/>
</dbReference>
<evidence type="ECO:0000313" key="2">
    <source>
        <dbReference type="Proteomes" id="UP000799755"/>
    </source>
</evidence>
<dbReference type="Proteomes" id="UP000799755">
    <property type="component" value="Unassembled WGS sequence"/>
</dbReference>